<dbReference type="EMBL" id="NHMP01000004">
    <property type="protein sequence ID" value="OXE47635.1"/>
    <property type="molecule type" value="Genomic_DNA"/>
</dbReference>
<dbReference type="Proteomes" id="UP000214610">
    <property type="component" value="Unassembled WGS sequence"/>
</dbReference>
<organism evidence="1 2">
    <name type="scientific">Turicimonas muris</name>
    <dbReference type="NCBI Taxonomy" id="1796652"/>
    <lineage>
        <taxon>Bacteria</taxon>
        <taxon>Pseudomonadati</taxon>
        <taxon>Pseudomonadota</taxon>
        <taxon>Betaproteobacteria</taxon>
        <taxon>Burkholderiales</taxon>
        <taxon>Sutterellaceae</taxon>
        <taxon>Turicimonas</taxon>
    </lineage>
</organism>
<name>A0A227KIE7_9BURK</name>
<protein>
    <submittedName>
        <fullName evidence="1">Uncharacterized protein</fullName>
    </submittedName>
</protein>
<dbReference type="AlphaFoldDB" id="A0A227KIE7"/>
<proteinExistence type="predicted"/>
<gene>
    <name evidence="1" type="ORF">ADH67_07540</name>
</gene>
<evidence type="ECO:0000313" key="2">
    <source>
        <dbReference type="Proteomes" id="UP000214610"/>
    </source>
</evidence>
<sequence length="67" mass="7575">MTSHEVEALSFEKSGSNPCWRNFPLFSIAGRDGMPKLISDLIFRKSCSRTTFSRSDFSVAVFFSSYP</sequence>
<reference evidence="2" key="1">
    <citation type="submission" date="2017-05" db="EMBL/GenBank/DDBJ databases">
        <title>Improved OligoMM genomes.</title>
        <authorList>
            <person name="Garzetti D."/>
        </authorList>
    </citation>
    <scope>NUCLEOTIDE SEQUENCE [LARGE SCALE GENOMIC DNA]</scope>
    <source>
        <strain evidence="2">YL45</strain>
    </source>
</reference>
<accession>A0A227KIE7</accession>
<evidence type="ECO:0000313" key="1">
    <source>
        <dbReference type="EMBL" id="OXE47635.1"/>
    </source>
</evidence>
<comment type="caution">
    <text evidence="1">The sequence shown here is derived from an EMBL/GenBank/DDBJ whole genome shotgun (WGS) entry which is preliminary data.</text>
</comment>
<keyword evidence="2" id="KW-1185">Reference proteome</keyword>